<sequence length="123" mass="14363">RLRVPAADGIFVDHVEKHDSVIGHHFGRRMARPLAESLELPVRVFVRLSFQNRRGHKEFPVAGQRVEEEESVHWSSRGERHAENACEREMRLLRIAWSRWRYAGYQKIGIIFEDTLSESCILG</sequence>
<protein>
    <submittedName>
        <fullName evidence="1">Uncharacterized protein</fullName>
    </submittedName>
</protein>
<accession>A0A6H5H9Z4</accession>
<name>A0A6H5H9Z4_9HEMI</name>
<dbReference type="EMBL" id="CADCXU010025531">
    <property type="protein sequence ID" value="CAB0012552.1"/>
    <property type="molecule type" value="Genomic_DNA"/>
</dbReference>
<reference evidence="1 2" key="1">
    <citation type="submission" date="2020-02" db="EMBL/GenBank/DDBJ databases">
        <authorList>
            <person name="Ferguson B K."/>
        </authorList>
    </citation>
    <scope>NUCLEOTIDE SEQUENCE [LARGE SCALE GENOMIC DNA]</scope>
</reference>
<feature type="non-terminal residue" evidence="1">
    <location>
        <position position="1"/>
    </location>
</feature>
<proteinExistence type="predicted"/>
<dbReference type="AlphaFoldDB" id="A0A6H5H9Z4"/>
<dbReference type="Proteomes" id="UP000479000">
    <property type="component" value="Unassembled WGS sequence"/>
</dbReference>
<organism evidence="1 2">
    <name type="scientific">Nesidiocoris tenuis</name>
    <dbReference type="NCBI Taxonomy" id="355587"/>
    <lineage>
        <taxon>Eukaryota</taxon>
        <taxon>Metazoa</taxon>
        <taxon>Ecdysozoa</taxon>
        <taxon>Arthropoda</taxon>
        <taxon>Hexapoda</taxon>
        <taxon>Insecta</taxon>
        <taxon>Pterygota</taxon>
        <taxon>Neoptera</taxon>
        <taxon>Paraneoptera</taxon>
        <taxon>Hemiptera</taxon>
        <taxon>Heteroptera</taxon>
        <taxon>Panheteroptera</taxon>
        <taxon>Cimicomorpha</taxon>
        <taxon>Miridae</taxon>
        <taxon>Dicyphina</taxon>
        <taxon>Nesidiocoris</taxon>
    </lineage>
</organism>
<keyword evidence="2" id="KW-1185">Reference proteome</keyword>
<evidence type="ECO:0000313" key="1">
    <source>
        <dbReference type="EMBL" id="CAB0012552.1"/>
    </source>
</evidence>
<gene>
    <name evidence="1" type="ORF">NTEN_LOCUS17275</name>
</gene>
<evidence type="ECO:0000313" key="2">
    <source>
        <dbReference type="Proteomes" id="UP000479000"/>
    </source>
</evidence>